<dbReference type="CDD" id="cd20736">
    <property type="entry name" value="PoNe_Nuclease"/>
    <property type="match status" value="1"/>
</dbReference>
<keyword evidence="3" id="KW-0255">Endonuclease</keyword>
<dbReference type="AlphaFoldDB" id="A0A368W5Y1"/>
<dbReference type="SUPFAM" id="SSF52980">
    <property type="entry name" value="Restriction endonuclease-like"/>
    <property type="match status" value="1"/>
</dbReference>
<proteinExistence type="inferred from homology"/>
<accession>A0A368W5Y1</accession>
<reference evidence="3 4" key="1">
    <citation type="submission" date="2018-07" db="EMBL/GenBank/DDBJ databases">
        <title>Genomic Encyclopedia of Type Strains, Phase III (KMG-III): the genomes of soil and plant-associated and newly described type strains.</title>
        <authorList>
            <person name="Whitman W."/>
        </authorList>
    </citation>
    <scope>NUCLEOTIDE SEQUENCE [LARGE SCALE GENOMIC DNA]</scope>
    <source>
        <strain evidence="3 4">CECT 7506</strain>
    </source>
</reference>
<organism evidence="3 4">
    <name type="scientific">Paenibacillus prosopidis</name>
    <dbReference type="NCBI Taxonomy" id="630520"/>
    <lineage>
        <taxon>Bacteria</taxon>
        <taxon>Bacillati</taxon>
        <taxon>Bacillota</taxon>
        <taxon>Bacilli</taxon>
        <taxon>Bacillales</taxon>
        <taxon>Paenibacillaceae</taxon>
        <taxon>Paenibacillus</taxon>
    </lineage>
</organism>
<dbReference type="NCBIfam" id="NF009150">
    <property type="entry name" value="PRK12497.1-3"/>
    <property type="match status" value="1"/>
</dbReference>
<dbReference type="GO" id="GO:0004519">
    <property type="term" value="F:endonuclease activity"/>
    <property type="evidence" value="ECO:0007669"/>
    <property type="project" value="UniProtKB-KW"/>
</dbReference>
<dbReference type="InterPro" id="IPR011335">
    <property type="entry name" value="Restrct_endonuc-II-like"/>
</dbReference>
<name>A0A368W5Y1_9BACL</name>
<keyword evidence="3" id="KW-0378">Hydrolase</keyword>
<dbReference type="OrthoDB" id="9802516at2"/>
<dbReference type="RefSeq" id="WP_114378959.1">
    <property type="nucleotide sequence ID" value="NZ_QPJD01000003.1"/>
</dbReference>
<dbReference type="Proteomes" id="UP000252415">
    <property type="component" value="Unassembled WGS sequence"/>
</dbReference>
<dbReference type="PANTHER" id="PTHR34039">
    <property type="entry name" value="UPF0102 PROTEIN YRAN"/>
    <property type="match status" value="1"/>
</dbReference>
<keyword evidence="4" id="KW-1185">Reference proteome</keyword>
<comment type="caution">
    <text evidence="3">The sequence shown here is derived from an EMBL/GenBank/DDBJ whole genome shotgun (WGS) entry which is preliminary data.</text>
</comment>
<keyword evidence="3" id="KW-0540">Nuclease</keyword>
<evidence type="ECO:0000256" key="2">
    <source>
        <dbReference type="HAMAP-Rule" id="MF_00048"/>
    </source>
</evidence>
<comment type="similarity">
    <text evidence="1 2">Belongs to the UPF0102 family.</text>
</comment>
<evidence type="ECO:0000256" key="1">
    <source>
        <dbReference type="ARBA" id="ARBA00006738"/>
    </source>
</evidence>
<dbReference type="Pfam" id="PF02021">
    <property type="entry name" value="UPF0102"/>
    <property type="match status" value="1"/>
</dbReference>
<dbReference type="NCBIfam" id="NF009154">
    <property type="entry name" value="PRK12497.3-3"/>
    <property type="match status" value="1"/>
</dbReference>
<sequence>MSDSHQAANNRQQTGKWGEDAACTFLLEAGYFIKERNWRCRSGEIDIIAEHNGRLIFVEVRTRKLGGRFGTAAESVDRRKQQQVRETAQVYMRSSGLANPSIRFDVIAVTVSRESKAVIEYKHYEGAF</sequence>
<dbReference type="InterPro" id="IPR003509">
    <property type="entry name" value="UPF0102_YraN-like"/>
</dbReference>
<evidence type="ECO:0000313" key="4">
    <source>
        <dbReference type="Proteomes" id="UP000252415"/>
    </source>
</evidence>
<dbReference type="PANTHER" id="PTHR34039:SF1">
    <property type="entry name" value="UPF0102 PROTEIN YRAN"/>
    <property type="match status" value="1"/>
</dbReference>
<dbReference type="InterPro" id="IPR011856">
    <property type="entry name" value="tRNA_endonuc-like_dom_sf"/>
</dbReference>
<dbReference type="Gene3D" id="3.40.1350.10">
    <property type="match status" value="1"/>
</dbReference>
<dbReference type="GO" id="GO:0003676">
    <property type="term" value="F:nucleic acid binding"/>
    <property type="evidence" value="ECO:0007669"/>
    <property type="project" value="InterPro"/>
</dbReference>
<gene>
    <name evidence="3" type="ORF">DFP97_103120</name>
</gene>
<dbReference type="NCBIfam" id="TIGR00252">
    <property type="entry name" value="YraN family protein"/>
    <property type="match status" value="1"/>
</dbReference>
<dbReference type="HAMAP" id="MF_00048">
    <property type="entry name" value="UPF0102"/>
    <property type="match status" value="1"/>
</dbReference>
<dbReference type="EMBL" id="QPJD01000003">
    <property type="protein sequence ID" value="RCW50102.1"/>
    <property type="molecule type" value="Genomic_DNA"/>
</dbReference>
<protein>
    <recommendedName>
        <fullName evidence="2">UPF0102 protein DFP97_103120</fullName>
    </recommendedName>
</protein>
<evidence type="ECO:0000313" key="3">
    <source>
        <dbReference type="EMBL" id="RCW50102.1"/>
    </source>
</evidence>